<evidence type="ECO:0000313" key="3">
    <source>
        <dbReference type="EMBL" id="OBH70902.1"/>
    </source>
</evidence>
<dbReference type="NCBIfam" id="TIGR00996">
    <property type="entry name" value="Mtu_fam_mce"/>
    <property type="match status" value="1"/>
</dbReference>
<sequence>MPESSGMPSHREMMIKVSIFAVVMLLVSAGLVVVFGDFRFGPESTYHATFTNVSRLKSGQKVRIAGVPVGAVSGIKLNPDNTIDVKFGVDKRYTLYSSTRAVIRYENLVGDRYLEITSGPGELRKLPAGATINSQHTQPALDLDALLGGLRPVLKGLDADKVNTISSAVIQLLQGQGGALSNVLADTSAFSSALGQRDQLIGDVINNLNTVLTTVDQRSAQFSASVDQLQQLITGLAEHKDDIAGAIPPLASTTTDLTQLLKNSRRPLQGILENTRPLATELDNRKAEVNNDVEQLGEDYLRLAALGAYGSFFNIYFCSVTIKINGPAGSDILLPLGGQVDPSKGRCAFAK</sequence>
<dbReference type="InterPro" id="IPR003399">
    <property type="entry name" value="Mce/MlaD"/>
</dbReference>
<dbReference type="InterPro" id="IPR005693">
    <property type="entry name" value="Mce"/>
</dbReference>
<dbReference type="Pfam" id="PF02470">
    <property type="entry name" value="MlaD"/>
    <property type="match status" value="1"/>
</dbReference>
<evidence type="ECO:0000259" key="1">
    <source>
        <dbReference type="Pfam" id="PF02470"/>
    </source>
</evidence>
<comment type="caution">
    <text evidence="3">The sequence shown here is derived from an EMBL/GenBank/DDBJ whole genome shotgun (WGS) entry which is preliminary data.</text>
</comment>
<dbReference type="Proteomes" id="UP000092389">
    <property type="component" value="Unassembled WGS sequence"/>
</dbReference>
<feature type="domain" description="Mce/MlaD" evidence="1">
    <location>
        <begin position="44"/>
        <end position="119"/>
    </location>
</feature>
<dbReference type="GO" id="GO:0005576">
    <property type="term" value="C:extracellular region"/>
    <property type="evidence" value="ECO:0007669"/>
    <property type="project" value="TreeGrafter"/>
</dbReference>
<reference evidence="3 4" key="1">
    <citation type="submission" date="2016-06" db="EMBL/GenBank/DDBJ databases">
        <authorList>
            <person name="Kjaerup R.B."/>
            <person name="Dalgaard T.S."/>
            <person name="Juul-Madsen H.R."/>
        </authorList>
    </citation>
    <scope>NUCLEOTIDE SEQUENCE [LARGE SCALE GENOMIC DNA]</scope>
    <source>
        <strain evidence="3 4">E152</strain>
    </source>
</reference>
<gene>
    <name evidence="3" type="ORF">A5683_02100</name>
</gene>
<dbReference type="GO" id="GO:0051701">
    <property type="term" value="P:biological process involved in interaction with host"/>
    <property type="evidence" value="ECO:0007669"/>
    <property type="project" value="TreeGrafter"/>
</dbReference>
<evidence type="ECO:0000259" key="2">
    <source>
        <dbReference type="Pfam" id="PF11887"/>
    </source>
</evidence>
<dbReference type="PANTHER" id="PTHR33371">
    <property type="entry name" value="INTERMEMBRANE PHOSPHOLIPID TRANSPORT SYSTEM BINDING PROTEIN MLAD-RELATED"/>
    <property type="match status" value="1"/>
</dbReference>
<name>A0A1A2TUS6_MYCNT</name>
<dbReference type="Pfam" id="PF11887">
    <property type="entry name" value="Mce4_CUP1"/>
    <property type="match status" value="1"/>
</dbReference>
<dbReference type="InterPro" id="IPR024516">
    <property type="entry name" value="Mce_C"/>
</dbReference>
<accession>A0A1A2T4D7</accession>
<dbReference type="OrthoDB" id="338143at2"/>
<evidence type="ECO:0000313" key="4">
    <source>
        <dbReference type="Proteomes" id="UP000092389"/>
    </source>
</evidence>
<accession>A0A1A2TUS6</accession>
<feature type="domain" description="Mammalian cell entry C-terminal" evidence="2">
    <location>
        <begin position="123"/>
        <end position="338"/>
    </location>
</feature>
<organism evidence="3 4">
    <name type="scientific">Mycobacterium mantenii</name>
    <dbReference type="NCBI Taxonomy" id="560555"/>
    <lineage>
        <taxon>Bacteria</taxon>
        <taxon>Bacillati</taxon>
        <taxon>Actinomycetota</taxon>
        <taxon>Actinomycetes</taxon>
        <taxon>Mycobacteriales</taxon>
        <taxon>Mycobacteriaceae</taxon>
        <taxon>Mycobacterium</taxon>
        <taxon>Mycobacterium avium complex (MAC)</taxon>
    </lineage>
</organism>
<protein>
    <submittedName>
        <fullName evidence="3">Mammalian cell entry protein</fullName>
    </submittedName>
</protein>
<dbReference type="PANTHER" id="PTHR33371:SF17">
    <property type="entry name" value="MCE-FAMILY PROTEIN MCE1B"/>
    <property type="match status" value="1"/>
</dbReference>
<dbReference type="InterPro" id="IPR052336">
    <property type="entry name" value="MlaD_Phospholipid_Transporter"/>
</dbReference>
<dbReference type="RefSeq" id="WP_067828224.1">
    <property type="nucleotide sequence ID" value="NZ_LZJP01000100.1"/>
</dbReference>
<dbReference type="EMBL" id="LZJU01000144">
    <property type="protein sequence ID" value="OBH70902.1"/>
    <property type="molecule type" value="Genomic_DNA"/>
</dbReference>
<proteinExistence type="predicted"/>
<dbReference type="AlphaFoldDB" id="A0A1A2TUS6"/>